<proteinExistence type="predicted"/>
<evidence type="ECO:0000313" key="1">
    <source>
        <dbReference type="EMBL" id="MDN0075710.1"/>
    </source>
</evidence>
<sequence length="479" mass="53170">MPSHLLTLPPLDQTPQKDVTRPERVEQWLGELPATPALTGALALLDAIAALNRSRLPAANRRALLGLFQGAVEARRPALLTATPSRQAITLQLALYEALFTGHRRILTQQLSAGHQQAALDAAGAGLLVAHRLFELAVRHHSAPPPGFWQRCHELFSLLRLQGWEFLPGQEPALGTLYRRLLLLGLLPAGRLTVAQFDWLVPQLLEHAVELELRDAGHGNSAYYLMLDADAPPQFHHGAPTGPWLRLGFGLLIARLRDRLQAHRTSQIDGLDTHELLRLVLTEWTVPAHHAPQRELQQQALLVHSGLASIWFVLAGQRWPSAPADPPSPQPAVVMIEQNHSQTGFTLHGEPHGLALREGELVLCRSLYEVATWQLGLVRWATVHQDGSVLNCGVERLSADASPVLLHCGPANAFMLALELPPLPLHNRQPQLLLPGRPFVRLLECRLHDRNGERRLKLSRLAQQTPLYQLVEFLSDNMR</sequence>
<dbReference type="Proteomes" id="UP001168540">
    <property type="component" value="Unassembled WGS sequence"/>
</dbReference>
<reference evidence="1" key="1">
    <citation type="submission" date="2023-06" db="EMBL/GenBank/DDBJ databases">
        <authorList>
            <person name="Zhang S."/>
        </authorList>
    </citation>
    <scope>NUCLEOTIDE SEQUENCE</scope>
    <source>
        <strain evidence="1">SG2303</strain>
    </source>
</reference>
<accession>A0ABT7XPQ3</accession>
<organism evidence="1 2">
    <name type="scientific">Crenobacter oryzisoli</name>
    <dbReference type="NCBI Taxonomy" id="3056844"/>
    <lineage>
        <taxon>Bacteria</taxon>
        <taxon>Pseudomonadati</taxon>
        <taxon>Pseudomonadota</taxon>
        <taxon>Betaproteobacteria</taxon>
        <taxon>Neisseriales</taxon>
        <taxon>Neisseriaceae</taxon>
        <taxon>Crenobacter</taxon>
    </lineage>
</organism>
<evidence type="ECO:0008006" key="3">
    <source>
        <dbReference type="Google" id="ProtNLM"/>
    </source>
</evidence>
<dbReference type="RefSeq" id="WP_289830350.1">
    <property type="nucleotide sequence ID" value="NZ_JAUEDK010000021.1"/>
</dbReference>
<dbReference type="EMBL" id="JAUEDK010000021">
    <property type="protein sequence ID" value="MDN0075710.1"/>
    <property type="molecule type" value="Genomic_DNA"/>
</dbReference>
<comment type="caution">
    <text evidence="1">The sequence shown here is derived from an EMBL/GenBank/DDBJ whole genome shotgun (WGS) entry which is preliminary data.</text>
</comment>
<protein>
    <recommendedName>
        <fullName evidence="3">Molecular chaperone</fullName>
    </recommendedName>
</protein>
<evidence type="ECO:0000313" key="2">
    <source>
        <dbReference type="Proteomes" id="UP001168540"/>
    </source>
</evidence>
<keyword evidence="2" id="KW-1185">Reference proteome</keyword>
<gene>
    <name evidence="1" type="ORF">QU481_12510</name>
</gene>
<name>A0ABT7XPQ3_9NEIS</name>